<dbReference type="Proteomes" id="UP001281656">
    <property type="component" value="Unassembled WGS sequence"/>
</dbReference>
<evidence type="ECO:0000313" key="2">
    <source>
        <dbReference type="Proteomes" id="UP001281656"/>
    </source>
</evidence>
<keyword evidence="2" id="KW-1185">Reference proteome</keyword>
<dbReference type="RefSeq" id="WP_318798830.1">
    <property type="nucleotide sequence ID" value="NZ_JARUJP010000021.1"/>
</dbReference>
<comment type="caution">
    <text evidence="1">The sequence shown here is derived from an EMBL/GenBank/DDBJ whole genome shotgun (WGS) entry which is preliminary data.</text>
</comment>
<reference evidence="1 2" key="1">
    <citation type="submission" date="2023-04" db="EMBL/GenBank/DDBJ databases">
        <title>Clostridium tannerae sp. nov., isolated from the fecal material of an alpaca.</title>
        <authorList>
            <person name="Miller S."/>
            <person name="Hendry M."/>
            <person name="King J."/>
            <person name="Sankaranarayanan K."/>
            <person name="Lawson P.A."/>
        </authorList>
    </citation>
    <scope>NUCLEOTIDE SEQUENCE [LARGE SCALE GENOMIC DNA]</scope>
    <source>
        <strain evidence="1 2">A1-XYC3</strain>
    </source>
</reference>
<protein>
    <submittedName>
        <fullName evidence="1">PcfJ domain-containing protein</fullName>
    </submittedName>
</protein>
<proteinExistence type="predicted"/>
<dbReference type="InterPro" id="IPR025586">
    <property type="entry name" value="PcfJ"/>
</dbReference>
<dbReference type="Pfam" id="PF14284">
    <property type="entry name" value="PcfJ"/>
    <property type="match status" value="1"/>
</dbReference>
<sequence>MNIAAIAENIGYGKVVTDIYSGNVKCSCGRKIKFNELSLGGFGNSLSCSCGDEFWPADEDIDELLVYEGYDYIISEAFVMVKQRVYSKIDWRKNRLTTRNLKECNEYLYIDFENNLFAYFDDRGRGIKDGGKSFFKNISIEDMKNLSSQIELYCSKNKIVPNYGSILKKLSSYYNTYEYEIMLKKVLSEYYVESFAKEGLSYLIEYNFLHSLQILEKTIYIDKAATTCSKILGVPKKVICYIRENRLKASNILELQRFFRENNYNDFKEFLCSENSIFEVSDLHYLNFLLRNGYSAHRLNKYAAEIINEEDLGKSSFLTYLVDSVRMSKAGDLEFKLYGRRLKQRHDELASKYKLVKNEIINKKLLEISRDIVVNQYGDKYVAIIPKSVKDFEEEGQNQKNCVLSYAESMVNGDIIILFIRDKNELDKSYITLEIRKKKIVQAKKFANGSINYEDKEYLEGLAKANKWL</sequence>
<dbReference type="EMBL" id="JARUJP010000021">
    <property type="protein sequence ID" value="MDW8802508.1"/>
    <property type="molecule type" value="Genomic_DNA"/>
</dbReference>
<gene>
    <name evidence="1" type="ORF">P8V03_15275</name>
</gene>
<name>A0ABU4JX42_9CLOT</name>
<accession>A0ABU4JX42</accession>
<evidence type="ECO:0000313" key="1">
    <source>
        <dbReference type="EMBL" id="MDW8802508.1"/>
    </source>
</evidence>
<organism evidence="1 2">
    <name type="scientific">Clostridium tanneri</name>
    <dbReference type="NCBI Taxonomy" id="3037988"/>
    <lineage>
        <taxon>Bacteria</taxon>
        <taxon>Bacillati</taxon>
        <taxon>Bacillota</taxon>
        <taxon>Clostridia</taxon>
        <taxon>Eubacteriales</taxon>
        <taxon>Clostridiaceae</taxon>
        <taxon>Clostridium</taxon>
    </lineage>
</organism>